<dbReference type="Pfam" id="PF04116">
    <property type="entry name" value="FA_hydroxylase"/>
    <property type="match status" value="1"/>
</dbReference>
<dbReference type="Proteomes" id="UP000261480">
    <property type="component" value="Unplaced"/>
</dbReference>
<evidence type="ECO:0000259" key="7">
    <source>
        <dbReference type="Pfam" id="PF04116"/>
    </source>
</evidence>
<proteinExistence type="predicted"/>
<evidence type="ECO:0000313" key="9">
    <source>
        <dbReference type="Proteomes" id="UP000261480"/>
    </source>
</evidence>
<dbReference type="PANTHER" id="PTHR11863">
    <property type="entry name" value="STEROL DESATURASE"/>
    <property type="match status" value="1"/>
</dbReference>
<dbReference type="STRING" id="48701.ENSPMEP00000007991"/>
<feature type="chain" id="PRO_5017456930" description="Fatty acid hydroxylase domain-containing protein" evidence="6">
    <location>
        <begin position="18"/>
        <end position="282"/>
    </location>
</feature>
<evidence type="ECO:0000256" key="3">
    <source>
        <dbReference type="ARBA" id="ARBA00022989"/>
    </source>
</evidence>
<dbReference type="GO" id="GO:0008610">
    <property type="term" value="P:lipid biosynthetic process"/>
    <property type="evidence" value="ECO:0007669"/>
    <property type="project" value="InterPro"/>
</dbReference>
<evidence type="ECO:0000256" key="2">
    <source>
        <dbReference type="ARBA" id="ARBA00022692"/>
    </source>
</evidence>
<name>A0A3B3WYX2_9TELE</name>
<dbReference type="InterPro" id="IPR050307">
    <property type="entry name" value="Sterol_Desaturase_Related"/>
</dbReference>
<comment type="subcellular location">
    <subcellularLocation>
        <location evidence="1">Membrane</location>
    </subcellularLocation>
</comment>
<keyword evidence="4 5" id="KW-0472">Membrane</keyword>
<evidence type="ECO:0000256" key="1">
    <source>
        <dbReference type="ARBA" id="ARBA00004370"/>
    </source>
</evidence>
<keyword evidence="2 5" id="KW-0812">Transmembrane</keyword>
<dbReference type="AlphaFoldDB" id="A0A3B3WYX2"/>
<evidence type="ECO:0000256" key="4">
    <source>
        <dbReference type="ARBA" id="ARBA00023136"/>
    </source>
</evidence>
<feature type="domain" description="Fatty acid hydroxylase" evidence="7">
    <location>
        <begin position="131"/>
        <end position="264"/>
    </location>
</feature>
<evidence type="ECO:0000256" key="6">
    <source>
        <dbReference type="SAM" id="SignalP"/>
    </source>
</evidence>
<dbReference type="GO" id="GO:0016020">
    <property type="term" value="C:membrane"/>
    <property type="evidence" value="ECO:0007669"/>
    <property type="project" value="UniProtKB-SubCell"/>
</dbReference>
<reference evidence="8" key="2">
    <citation type="submission" date="2025-09" db="UniProtKB">
        <authorList>
            <consortium name="Ensembl"/>
        </authorList>
    </citation>
    <scope>IDENTIFICATION</scope>
</reference>
<sequence length="282" mass="32425">CDVFCLLLFFYLGHADAPVLQGLWESVRAGQQQILLSPYLAASFAFLTHLALCAPFLVLDALGGVCQRVRSWRMAAGSGPPPSLWKWYECFWRVLFKYITAVLPATALFQLLRSSSLPELAPSCWQLSVEVVACFLLFDTLFFIWHYCMHRVPWLYRAVHQMHHQHHVPFALAAQDASSAELLSLLLLALGSAWMLGCHPLSEALFHFLNSWLAVEDHCGYNLPWALHRILPCMGGAPFHQTHHKKQSKNFAPYFTHWDHLFGTYIEPRSYFRKRHDRTVMK</sequence>
<organism evidence="8 9">
    <name type="scientific">Poecilia mexicana</name>
    <dbReference type="NCBI Taxonomy" id="48701"/>
    <lineage>
        <taxon>Eukaryota</taxon>
        <taxon>Metazoa</taxon>
        <taxon>Chordata</taxon>
        <taxon>Craniata</taxon>
        <taxon>Vertebrata</taxon>
        <taxon>Euteleostomi</taxon>
        <taxon>Actinopterygii</taxon>
        <taxon>Neopterygii</taxon>
        <taxon>Teleostei</taxon>
        <taxon>Neoteleostei</taxon>
        <taxon>Acanthomorphata</taxon>
        <taxon>Ovalentaria</taxon>
        <taxon>Atherinomorphae</taxon>
        <taxon>Cyprinodontiformes</taxon>
        <taxon>Poeciliidae</taxon>
        <taxon>Poeciliinae</taxon>
        <taxon>Poecilia</taxon>
    </lineage>
</organism>
<evidence type="ECO:0000313" key="8">
    <source>
        <dbReference type="Ensembl" id="ENSPMEP00000007991.1"/>
    </source>
</evidence>
<keyword evidence="9" id="KW-1185">Reference proteome</keyword>
<reference evidence="8" key="1">
    <citation type="submission" date="2025-08" db="UniProtKB">
        <authorList>
            <consortium name="Ensembl"/>
        </authorList>
    </citation>
    <scope>IDENTIFICATION</scope>
</reference>
<protein>
    <recommendedName>
        <fullName evidence="7">Fatty acid hydroxylase domain-containing protein</fullName>
    </recommendedName>
</protein>
<feature type="transmembrane region" description="Helical" evidence="5">
    <location>
        <begin position="94"/>
        <end position="113"/>
    </location>
</feature>
<dbReference type="Ensembl" id="ENSPMET00000003210.1">
    <property type="protein sequence ID" value="ENSPMEP00000007991.1"/>
    <property type="gene ID" value="ENSPMEG00000009756.1"/>
</dbReference>
<feature type="signal peptide" evidence="6">
    <location>
        <begin position="1"/>
        <end position="17"/>
    </location>
</feature>
<accession>A0A3B3WYX2</accession>
<keyword evidence="3 5" id="KW-1133">Transmembrane helix</keyword>
<feature type="transmembrane region" description="Helical" evidence="5">
    <location>
        <begin position="39"/>
        <end position="65"/>
    </location>
</feature>
<feature type="transmembrane region" description="Helical" evidence="5">
    <location>
        <begin position="125"/>
        <end position="148"/>
    </location>
</feature>
<dbReference type="GO" id="GO:0016491">
    <property type="term" value="F:oxidoreductase activity"/>
    <property type="evidence" value="ECO:0007669"/>
    <property type="project" value="InterPro"/>
</dbReference>
<keyword evidence="6" id="KW-0732">Signal</keyword>
<evidence type="ECO:0000256" key="5">
    <source>
        <dbReference type="SAM" id="Phobius"/>
    </source>
</evidence>
<dbReference type="InterPro" id="IPR006694">
    <property type="entry name" value="Fatty_acid_hydroxylase"/>
</dbReference>
<dbReference type="GO" id="GO:0005506">
    <property type="term" value="F:iron ion binding"/>
    <property type="evidence" value="ECO:0007669"/>
    <property type="project" value="InterPro"/>
</dbReference>